<keyword evidence="2" id="KW-0472">Membrane</keyword>
<evidence type="ECO:0000256" key="1">
    <source>
        <dbReference type="SAM" id="MobiDB-lite"/>
    </source>
</evidence>
<dbReference type="OrthoDB" id="4155294at2759"/>
<keyword evidence="2" id="KW-0812">Transmembrane</keyword>
<dbReference type="InParanoid" id="A0A1J7JNI8"/>
<dbReference type="EMBL" id="KV875096">
    <property type="protein sequence ID" value="OIW30892.1"/>
    <property type="molecule type" value="Genomic_DNA"/>
</dbReference>
<name>A0A1J7JNI8_9PEZI</name>
<feature type="transmembrane region" description="Helical" evidence="2">
    <location>
        <begin position="131"/>
        <end position="153"/>
    </location>
</feature>
<reference evidence="3 4" key="1">
    <citation type="submission" date="2016-10" db="EMBL/GenBank/DDBJ databases">
        <title>Draft genome sequence of Coniochaeta ligniaria NRRL30616, a lignocellulolytic fungus for bioabatement of inhibitors in plant biomass hydrolysates.</title>
        <authorList>
            <consortium name="DOE Joint Genome Institute"/>
            <person name="Jimenez D.J."/>
            <person name="Hector R.E."/>
            <person name="Riley R."/>
            <person name="Sun H."/>
            <person name="Grigoriev I.V."/>
            <person name="Van Elsas J.D."/>
            <person name="Nichols N.N."/>
        </authorList>
    </citation>
    <scope>NUCLEOTIDE SEQUENCE [LARGE SCALE GENOMIC DNA]</scope>
    <source>
        <strain evidence="3 4">NRRL 30616</strain>
    </source>
</reference>
<dbReference type="Proteomes" id="UP000182658">
    <property type="component" value="Unassembled WGS sequence"/>
</dbReference>
<evidence type="ECO:0000313" key="4">
    <source>
        <dbReference type="Proteomes" id="UP000182658"/>
    </source>
</evidence>
<keyword evidence="4" id="KW-1185">Reference proteome</keyword>
<protein>
    <submittedName>
        <fullName evidence="3">Uncharacterized protein</fullName>
    </submittedName>
</protein>
<sequence>MAAPSTPTSRLNRTTELLLVSPEAPQALQPSTGRRRRITPTQEELTPRKVALLTWPEPTTSAPSSLLSGAIKRHWPAAAVEAVIDAKVPFGPYEPNPLYSSPAPVPVRHIVLSFNLLDSPEKLYDWENRTFLFSIFPGTVVISMIEPFLMLGMQSLPPKPWPKTVAGLIPHFYVYPEGEPMLLPRGPAPIGLLSRSSRTIANELDGRDTQDWSAIFQAVQVDFEQQGIAITEVIYWGNCITIVLESRNVDKTKPPRRVGRLTCDYLFEDDMGRSSSPRARRPTDHAPGQPDESNYPTLQPGLRVASSHIPGDQQYTSTTTGVLVKDRDGKRFMTAAAQGFPAACGSNVYHPDPRSRVIGKLATRLDQTDIALVELKEQESFLNVTFKNADTPAPVQLGRLLPRNNLRRFDSMWIDSPDTGSIEGTLIATAMTRIPPDDGHALLPTQAWVNTTWSYMGQDADLPEGMCGSAMLRATDDGGLDVAGFFRYAPARGPFLGYCCGTAAEELIARGYTLAD</sequence>
<feature type="region of interest" description="Disordered" evidence="1">
    <location>
        <begin position="23"/>
        <end position="43"/>
    </location>
</feature>
<dbReference type="AlphaFoldDB" id="A0A1J7JNI8"/>
<proteinExistence type="predicted"/>
<feature type="region of interest" description="Disordered" evidence="1">
    <location>
        <begin position="272"/>
        <end position="320"/>
    </location>
</feature>
<evidence type="ECO:0000313" key="3">
    <source>
        <dbReference type="EMBL" id="OIW30892.1"/>
    </source>
</evidence>
<dbReference type="STRING" id="1408157.A0A1J7JNI8"/>
<organism evidence="3 4">
    <name type="scientific">Coniochaeta ligniaria NRRL 30616</name>
    <dbReference type="NCBI Taxonomy" id="1408157"/>
    <lineage>
        <taxon>Eukaryota</taxon>
        <taxon>Fungi</taxon>
        <taxon>Dikarya</taxon>
        <taxon>Ascomycota</taxon>
        <taxon>Pezizomycotina</taxon>
        <taxon>Sordariomycetes</taxon>
        <taxon>Sordariomycetidae</taxon>
        <taxon>Coniochaetales</taxon>
        <taxon>Coniochaetaceae</taxon>
        <taxon>Coniochaeta</taxon>
    </lineage>
</organism>
<gene>
    <name evidence="3" type="ORF">CONLIGDRAFT_700504</name>
</gene>
<keyword evidence="2" id="KW-1133">Transmembrane helix</keyword>
<accession>A0A1J7JNI8</accession>
<evidence type="ECO:0000256" key="2">
    <source>
        <dbReference type="SAM" id="Phobius"/>
    </source>
</evidence>